<reference evidence="5 6" key="1">
    <citation type="submission" date="2024-06" db="EMBL/GenBank/DDBJ databases">
        <title>A chromosome-level genome assembly of beet webworm, Loxostege sticticalis.</title>
        <authorList>
            <person name="Zhang Y."/>
        </authorList>
    </citation>
    <scope>NUCLEOTIDE SEQUENCE [LARGE SCALE GENOMIC DNA]</scope>
    <source>
        <strain evidence="5">AQ028</strain>
        <tissue evidence="5">Male pupae</tissue>
    </source>
</reference>
<evidence type="ECO:0000256" key="2">
    <source>
        <dbReference type="ARBA" id="ARBA00022771"/>
    </source>
</evidence>
<dbReference type="Proteomes" id="UP001549921">
    <property type="component" value="Unassembled WGS sequence"/>
</dbReference>
<dbReference type="AlphaFoldDB" id="A0ABD0T1L4"/>
<accession>A0ABD0T1L4</accession>
<evidence type="ECO:0000256" key="3">
    <source>
        <dbReference type="ARBA" id="ARBA00022833"/>
    </source>
</evidence>
<dbReference type="EMBL" id="JBEDNZ010000011">
    <property type="protein sequence ID" value="KAL0831883.1"/>
    <property type="molecule type" value="Genomic_DNA"/>
</dbReference>
<dbReference type="Gene3D" id="2.20.25.240">
    <property type="match status" value="1"/>
</dbReference>
<sequence length="104" mass="12215">MHTESNRKHPLMMVQGYTFARTKRRDRDDRYWHCNSKQTTGCTAKVRFSEGGAVVFQDLKHNHQPPKYYRLPNGKYIKPPKYFRTQDGNYVKVQGVSKGSNYVS</sequence>
<keyword evidence="3" id="KW-0862">Zinc</keyword>
<comment type="caution">
    <text evidence="5">The sequence shown here is derived from an EMBL/GenBank/DDBJ whole genome shotgun (WGS) entry which is preliminary data.</text>
</comment>
<evidence type="ECO:0000313" key="5">
    <source>
        <dbReference type="EMBL" id="KAL0831883.1"/>
    </source>
</evidence>
<evidence type="ECO:0000256" key="1">
    <source>
        <dbReference type="ARBA" id="ARBA00022723"/>
    </source>
</evidence>
<proteinExistence type="predicted"/>
<protein>
    <recommendedName>
        <fullName evidence="4">FLYWCH-type domain-containing protein</fullName>
    </recommendedName>
</protein>
<dbReference type="GO" id="GO:0008270">
    <property type="term" value="F:zinc ion binding"/>
    <property type="evidence" value="ECO:0007669"/>
    <property type="project" value="UniProtKB-KW"/>
</dbReference>
<keyword evidence="2" id="KW-0863">Zinc-finger</keyword>
<organism evidence="5 6">
    <name type="scientific">Loxostege sticticalis</name>
    <name type="common">Beet webworm moth</name>
    <dbReference type="NCBI Taxonomy" id="481309"/>
    <lineage>
        <taxon>Eukaryota</taxon>
        <taxon>Metazoa</taxon>
        <taxon>Ecdysozoa</taxon>
        <taxon>Arthropoda</taxon>
        <taxon>Hexapoda</taxon>
        <taxon>Insecta</taxon>
        <taxon>Pterygota</taxon>
        <taxon>Neoptera</taxon>
        <taxon>Endopterygota</taxon>
        <taxon>Lepidoptera</taxon>
        <taxon>Glossata</taxon>
        <taxon>Ditrysia</taxon>
        <taxon>Pyraloidea</taxon>
        <taxon>Crambidae</taxon>
        <taxon>Pyraustinae</taxon>
        <taxon>Loxostege</taxon>
    </lineage>
</organism>
<keyword evidence="1" id="KW-0479">Metal-binding</keyword>
<evidence type="ECO:0000313" key="6">
    <source>
        <dbReference type="Proteomes" id="UP001549921"/>
    </source>
</evidence>
<gene>
    <name evidence="5" type="ORF">ABMA28_001413</name>
</gene>
<name>A0ABD0T1L4_LOXSC</name>
<dbReference type="InterPro" id="IPR007588">
    <property type="entry name" value="Znf_FLYWCH"/>
</dbReference>
<dbReference type="Pfam" id="PF04500">
    <property type="entry name" value="FLYWCH"/>
    <property type="match status" value="1"/>
</dbReference>
<evidence type="ECO:0000259" key="4">
    <source>
        <dbReference type="Pfam" id="PF04500"/>
    </source>
</evidence>
<feature type="domain" description="FLYWCH-type" evidence="4">
    <location>
        <begin position="4"/>
        <end position="63"/>
    </location>
</feature>